<accession>A0A136A672</accession>
<keyword evidence="1" id="KW-0732">Signal</keyword>
<reference evidence="4" key="1">
    <citation type="submission" date="2016-02" db="EMBL/GenBank/DDBJ databases">
        <authorList>
            <person name="Schultz-Johansen M."/>
            <person name="Glaring M.A."/>
            <person name="Bech P.K."/>
            <person name="Stougaard P."/>
        </authorList>
    </citation>
    <scope>NUCLEOTIDE SEQUENCE [LARGE SCALE GENOMIC DNA]</scope>
    <source>
        <strain evidence="4">S66</strain>
    </source>
</reference>
<feature type="signal peptide" evidence="1">
    <location>
        <begin position="1"/>
        <end position="18"/>
    </location>
</feature>
<evidence type="ECO:0000313" key="3">
    <source>
        <dbReference type="EMBL" id="KXI30711.1"/>
    </source>
</evidence>
<keyword evidence="4" id="KW-1185">Reference proteome</keyword>
<dbReference type="InterPro" id="IPR013424">
    <property type="entry name" value="Ice-binding_C"/>
</dbReference>
<protein>
    <recommendedName>
        <fullName evidence="2">Ice-binding protein C-terminal domain-containing protein</fullName>
    </recommendedName>
</protein>
<gene>
    <name evidence="3" type="ORF">AX660_04605</name>
</gene>
<feature type="chain" id="PRO_5007469490" description="Ice-binding protein C-terminal domain-containing protein" evidence="1">
    <location>
        <begin position="19"/>
        <end position="173"/>
    </location>
</feature>
<dbReference type="Proteomes" id="UP000070299">
    <property type="component" value="Unassembled WGS sequence"/>
</dbReference>
<name>A0A136A672_9ALTE</name>
<dbReference type="EMBL" id="LSNE01000002">
    <property type="protein sequence ID" value="KXI30711.1"/>
    <property type="molecule type" value="Genomic_DNA"/>
</dbReference>
<dbReference type="NCBIfam" id="TIGR02595">
    <property type="entry name" value="PEP_CTERM"/>
    <property type="match status" value="1"/>
</dbReference>
<dbReference type="RefSeq" id="WP_068371553.1">
    <property type="nucleotide sequence ID" value="NZ_LSNE01000002.1"/>
</dbReference>
<proteinExistence type="predicted"/>
<comment type="caution">
    <text evidence="3">The sequence shown here is derived from an EMBL/GenBank/DDBJ whole genome shotgun (WGS) entry which is preliminary data.</text>
</comment>
<feature type="domain" description="Ice-binding protein C-terminal" evidence="2">
    <location>
        <begin position="149"/>
        <end position="171"/>
    </location>
</feature>
<organism evidence="3 4">
    <name type="scientific">Paraglaciecola hydrolytica</name>
    <dbReference type="NCBI Taxonomy" id="1799789"/>
    <lineage>
        <taxon>Bacteria</taxon>
        <taxon>Pseudomonadati</taxon>
        <taxon>Pseudomonadota</taxon>
        <taxon>Gammaproteobacteria</taxon>
        <taxon>Alteromonadales</taxon>
        <taxon>Alteromonadaceae</taxon>
        <taxon>Paraglaciecola</taxon>
    </lineage>
</organism>
<evidence type="ECO:0000313" key="4">
    <source>
        <dbReference type="Proteomes" id="UP000070299"/>
    </source>
</evidence>
<evidence type="ECO:0000259" key="2">
    <source>
        <dbReference type="Pfam" id="PF07589"/>
    </source>
</evidence>
<evidence type="ECO:0000256" key="1">
    <source>
        <dbReference type="SAM" id="SignalP"/>
    </source>
</evidence>
<dbReference type="Pfam" id="PF07589">
    <property type="entry name" value="PEP-CTERM"/>
    <property type="match status" value="1"/>
</dbReference>
<sequence>MKKIICIVSLLFSGIANASLIGSNIDCAQTGGGSNFSCNIATSTVIDPGSEFLVGNSFSYISIDINDFSIDLDFLLNGSLGSTIIVLSGFESSLFTSITSDNLVNVSGITGFDFSDISFGTDSITFNLIDTEFVAGATAKLLLNTVQNVSEPGSIALFGLALAGFFASRRKKA</sequence>
<dbReference type="AlphaFoldDB" id="A0A136A672"/>